<protein>
    <recommendedName>
        <fullName evidence="1">Helix-turn-helix type 11 domain-containing protein</fullName>
    </recommendedName>
</protein>
<sequence length="53" mass="6047">CMNVSRIHRLLRLITMLQSGRSYSAGELADELEVSRRTVFRDLNTAALDLLKI</sequence>
<dbReference type="Pfam" id="PF08279">
    <property type="entry name" value="HTH_11"/>
    <property type="match status" value="1"/>
</dbReference>
<proteinExistence type="predicted"/>
<dbReference type="EMBL" id="BARU01039307">
    <property type="protein sequence ID" value="GAH79674.1"/>
    <property type="molecule type" value="Genomic_DNA"/>
</dbReference>
<comment type="caution">
    <text evidence="2">The sequence shown here is derived from an EMBL/GenBank/DDBJ whole genome shotgun (WGS) entry which is preliminary data.</text>
</comment>
<evidence type="ECO:0000259" key="1">
    <source>
        <dbReference type="Pfam" id="PF08279"/>
    </source>
</evidence>
<name>X1JN28_9ZZZZ</name>
<gene>
    <name evidence="2" type="ORF">S03H2_60945</name>
</gene>
<dbReference type="AlphaFoldDB" id="X1JN28"/>
<accession>X1JN28</accession>
<dbReference type="SUPFAM" id="SSF46785">
    <property type="entry name" value="Winged helix' DNA-binding domain"/>
    <property type="match status" value="1"/>
</dbReference>
<dbReference type="InterPro" id="IPR036388">
    <property type="entry name" value="WH-like_DNA-bd_sf"/>
</dbReference>
<dbReference type="Gene3D" id="1.10.10.10">
    <property type="entry name" value="Winged helix-like DNA-binding domain superfamily/Winged helix DNA-binding domain"/>
    <property type="match status" value="1"/>
</dbReference>
<reference evidence="2" key="1">
    <citation type="journal article" date="2014" name="Front. Microbiol.">
        <title>High frequency of phylogenetically diverse reductive dehalogenase-homologous genes in deep subseafloor sedimentary metagenomes.</title>
        <authorList>
            <person name="Kawai M."/>
            <person name="Futagami T."/>
            <person name="Toyoda A."/>
            <person name="Takaki Y."/>
            <person name="Nishi S."/>
            <person name="Hori S."/>
            <person name="Arai W."/>
            <person name="Tsubouchi T."/>
            <person name="Morono Y."/>
            <person name="Uchiyama I."/>
            <person name="Ito T."/>
            <person name="Fujiyama A."/>
            <person name="Inagaki F."/>
            <person name="Takami H."/>
        </authorList>
    </citation>
    <scope>NUCLEOTIDE SEQUENCE</scope>
    <source>
        <strain evidence="2">Expedition CK06-06</strain>
    </source>
</reference>
<feature type="non-terminal residue" evidence="2">
    <location>
        <position position="1"/>
    </location>
</feature>
<evidence type="ECO:0000313" key="2">
    <source>
        <dbReference type="EMBL" id="GAH79674.1"/>
    </source>
</evidence>
<dbReference type="InterPro" id="IPR036390">
    <property type="entry name" value="WH_DNA-bd_sf"/>
</dbReference>
<organism evidence="2">
    <name type="scientific">marine sediment metagenome</name>
    <dbReference type="NCBI Taxonomy" id="412755"/>
    <lineage>
        <taxon>unclassified sequences</taxon>
        <taxon>metagenomes</taxon>
        <taxon>ecological metagenomes</taxon>
    </lineage>
</organism>
<dbReference type="InterPro" id="IPR013196">
    <property type="entry name" value="HTH_11"/>
</dbReference>
<feature type="domain" description="Helix-turn-helix type 11" evidence="1">
    <location>
        <begin position="9"/>
        <end position="45"/>
    </location>
</feature>